<accession>A0A6L9MJP0</accession>
<dbReference type="InterPro" id="IPR006680">
    <property type="entry name" value="Amidohydro-rel"/>
</dbReference>
<evidence type="ECO:0000259" key="1">
    <source>
        <dbReference type="Pfam" id="PF04909"/>
    </source>
</evidence>
<dbReference type="InterPro" id="IPR047874">
    <property type="entry name" value="GLI/LigI"/>
</dbReference>
<dbReference type="Pfam" id="PF04909">
    <property type="entry name" value="Amidohydro_2"/>
    <property type="match status" value="1"/>
</dbReference>
<dbReference type="EMBL" id="JAAAMJ010000009">
    <property type="protein sequence ID" value="NDV87690.1"/>
    <property type="molecule type" value="Genomic_DNA"/>
</dbReference>
<reference evidence="2 3" key="1">
    <citation type="submission" date="2020-01" db="EMBL/GenBank/DDBJ databases">
        <title>Genomes of bacteria type strains.</title>
        <authorList>
            <person name="Chen J."/>
            <person name="Zhu S."/>
            <person name="Chen J."/>
        </authorList>
    </citation>
    <scope>NUCLEOTIDE SEQUENCE [LARGE SCALE GENOMIC DNA]</scope>
    <source>
        <strain evidence="2 3">KCTC 52919</strain>
    </source>
</reference>
<dbReference type="CDD" id="cd01311">
    <property type="entry name" value="PDC_hydrolase"/>
    <property type="match status" value="1"/>
</dbReference>
<dbReference type="GO" id="GO:0016787">
    <property type="term" value="F:hydrolase activity"/>
    <property type="evidence" value="ECO:0007669"/>
    <property type="project" value="UniProtKB-KW"/>
</dbReference>
<protein>
    <submittedName>
        <fullName evidence="2">Amidohydrolase family protein</fullName>
    </submittedName>
</protein>
<dbReference type="Proteomes" id="UP000476332">
    <property type="component" value="Unassembled WGS sequence"/>
</dbReference>
<gene>
    <name evidence="2" type="ORF">GTW51_13365</name>
</gene>
<feature type="domain" description="Amidohydrolase-related" evidence="1">
    <location>
        <begin position="63"/>
        <end position="326"/>
    </location>
</feature>
<dbReference type="InterPro" id="IPR052358">
    <property type="entry name" value="Aro_Compnd_Degr_Hydrolases"/>
</dbReference>
<dbReference type="PANTHER" id="PTHR35563">
    <property type="entry name" value="BARREL METAL-DEPENDENT HYDROLASE, PUTATIVE (AFU_ORTHOLOGUE AFUA_1G16240)-RELATED"/>
    <property type="match status" value="1"/>
</dbReference>
<proteinExistence type="predicted"/>
<keyword evidence="3" id="KW-1185">Reference proteome</keyword>
<organism evidence="2 3">
    <name type="scientific">Aurantimonas aggregata</name>
    <dbReference type="NCBI Taxonomy" id="2047720"/>
    <lineage>
        <taxon>Bacteria</taxon>
        <taxon>Pseudomonadati</taxon>
        <taxon>Pseudomonadota</taxon>
        <taxon>Alphaproteobacteria</taxon>
        <taxon>Hyphomicrobiales</taxon>
        <taxon>Aurantimonadaceae</taxon>
        <taxon>Aurantimonas</taxon>
    </lineage>
</organism>
<dbReference type="InterPro" id="IPR032466">
    <property type="entry name" value="Metal_Hydrolase"/>
</dbReference>
<comment type="caution">
    <text evidence="2">The sequence shown here is derived from an EMBL/GenBank/DDBJ whole genome shotgun (WGS) entry which is preliminary data.</text>
</comment>
<dbReference type="SUPFAM" id="SSF51556">
    <property type="entry name" value="Metallo-dependent hydrolases"/>
    <property type="match status" value="1"/>
</dbReference>
<sequence>MGPHLLVADPSALGDSNTAKLPAKCFCRSSVACRLSGDAMIAACAGPDPAPRRPKIIPPSGACDCHAHVFGPIDRYPFVADRSYTPPEASYESYREMLRVLGLDRAVIVQPSVHGTDNRVTMDAVARANGDFRAVVVVDDTVMDSELEEMAAGGARGVRLNLLYRSGSEVSDVRRLAERIAPLGWHLQVLIDVSTFGDLRRRLGELPVDVVFDHMGHLPTAKGTSDPGFTDMLALIREGRAWAKLSGAYRFTGETQPPYSDVLPFARAIVEADPERCVWATDWPHPSVTIPMPNDGALLDILADWVPDEATRNNILVANPAKLYGFA</sequence>
<evidence type="ECO:0000313" key="3">
    <source>
        <dbReference type="Proteomes" id="UP000476332"/>
    </source>
</evidence>
<keyword evidence="2" id="KW-0378">Hydrolase</keyword>
<dbReference type="PANTHER" id="PTHR35563:SF2">
    <property type="entry name" value="BARREL METAL-DEPENDENT HYDROLASE, PUTATIVE (AFU_ORTHOLOGUE AFUA_1G16240)-RELATED"/>
    <property type="match status" value="1"/>
</dbReference>
<name>A0A6L9MJP0_9HYPH</name>
<evidence type="ECO:0000313" key="2">
    <source>
        <dbReference type="EMBL" id="NDV87690.1"/>
    </source>
</evidence>
<dbReference type="AlphaFoldDB" id="A0A6L9MJP0"/>
<dbReference type="Gene3D" id="3.20.20.140">
    <property type="entry name" value="Metal-dependent hydrolases"/>
    <property type="match status" value="1"/>
</dbReference>